<dbReference type="InterPro" id="IPR040892">
    <property type="entry name" value="RPN1_N"/>
</dbReference>
<dbReference type="FunFam" id="1.25.10.10:FF:000026">
    <property type="entry name" value="26S proteasome non-ATPase regulatory subunit 2"/>
    <property type="match status" value="1"/>
</dbReference>
<proteinExistence type="inferred from homology"/>
<dbReference type="PIRSF" id="PIRSF015965">
    <property type="entry name" value="26S_Psome_Rpn1"/>
    <property type="match status" value="1"/>
</dbReference>
<feature type="region of interest" description="Disordered" evidence="6">
    <location>
        <begin position="1"/>
        <end position="44"/>
    </location>
</feature>
<evidence type="ECO:0000313" key="9">
    <source>
        <dbReference type="EMBL" id="KAJ2784157.1"/>
    </source>
</evidence>
<name>A0A9W8HL39_9FUNG</name>
<dbReference type="GO" id="GO:0034515">
    <property type="term" value="C:proteasome storage granule"/>
    <property type="evidence" value="ECO:0007669"/>
    <property type="project" value="TreeGrafter"/>
</dbReference>
<dbReference type="InterPro" id="IPR041433">
    <property type="entry name" value="RPN1_C"/>
</dbReference>
<evidence type="ECO:0000259" key="8">
    <source>
        <dbReference type="Pfam" id="PF18051"/>
    </source>
</evidence>
<dbReference type="InterPro" id="IPR016024">
    <property type="entry name" value="ARM-type_fold"/>
</dbReference>
<evidence type="ECO:0000256" key="3">
    <source>
        <dbReference type="ARBA" id="ARBA00022942"/>
    </source>
</evidence>
<accession>A0A9W8HL39</accession>
<evidence type="ECO:0000259" key="7">
    <source>
        <dbReference type="Pfam" id="PF17781"/>
    </source>
</evidence>
<evidence type="ECO:0000256" key="5">
    <source>
        <dbReference type="PIRNR" id="PIRNR015965"/>
    </source>
</evidence>
<protein>
    <recommendedName>
        <fullName evidence="5">26S proteasome regulatory subunit RPN1</fullName>
    </recommendedName>
</protein>
<organism evidence="9 10">
    <name type="scientific">Coemansia javaensis</name>
    <dbReference type="NCBI Taxonomy" id="2761396"/>
    <lineage>
        <taxon>Eukaryota</taxon>
        <taxon>Fungi</taxon>
        <taxon>Fungi incertae sedis</taxon>
        <taxon>Zoopagomycota</taxon>
        <taxon>Kickxellomycotina</taxon>
        <taxon>Kickxellomycetes</taxon>
        <taxon>Kickxellales</taxon>
        <taxon>Kickxellaceae</taxon>
        <taxon>Coemansia</taxon>
    </lineage>
</organism>
<dbReference type="Pfam" id="PF18051">
    <property type="entry name" value="RPN1_C"/>
    <property type="match status" value="1"/>
</dbReference>
<evidence type="ECO:0000313" key="10">
    <source>
        <dbReference type="Proteomes" id="UP001140217"/>
    </source>
</evidence>
<dbReference type="Pfam" id="PF01851">
    <property type="entry name" value="PC_rep"/>
    <property type="match status" value="2"/>
</dbReference>
<dbReference type="InterPro" id="IPR016643">
    <property type="entry name" value="26S_Psome_Rpn1"/>
</dbReference>
<dbReference type="GO" id="GO:0008540">
    <property type="term" value="C:proteasome regulatory particle, base subcomplex"/>
    <property type="evidence" value="ECO:0007669"/>
    <property type="project" value="UniProtKB-UniRule"/>
</dbReference>
<dbReference type="OrthoDB" id="10252509at2759"/>
<keyword evidence="10" id="KW-1185">Reference proteome</keyword>
<dbReference type="InterPro" id="IPR002015">
    <property type="entry name" value="Proteasome/cyclosome_rpt"/>
</dbReference>
<sequence length="892" mass="97468">MAVKKQQQQQQPDAGDDVLNPKTAAEKLTKKKAKEEQEELSEEDQQLVAELAMIVERLKEPQTEIHRAALENLANVIRSSNSSMTSVPKPLKYLKVHYEALCELYGQWADEANRRALASILSLLGMAYDRDGKRECLRYRLLAGCADGAVAEWGHEYVRHLAMEIGLEHGARVEEEQPTEYLMEVALEAVSFFFSHNAEVDAVDLLEVLGRHELVADYATKDTFERVCRYMVSCSPLLPPPTDLGYLLTARAIYRKLGTPSQCLPLSIRLGRPDLIKEDWDSCGTRLEKAQLAFIMARQQVHMPELIEDDDEELLACMNNAGLSKHYLGLARELELLDPKAPEDIYKSHLENTSVEATLDSARHNLASTFVNAFVNAGYGTDKLMTAGDDGNEWIYKNKDMGMLSATASLGAIMLWDVEVGLNQIDKYLYTNDTSVKAGAIFAIGMLTSSVHDDTDSAKALLADYLAEDSNPALVKLAAICGLGIAYAGTGREDILDLLLPIASDTVTAVDLSSVAALSAGLICIGSGNSDVSTAILQMMMERPDSELNHKYSRFMALGLSLLYLGTQDTYDAILETLKAVTHPIGQQASVLMQACAYAGTGNVLEVQKMLHICAEHLGEKEDQLPQAFAVLGVGLVAMGEGIGAEMSLRSFDHLMHYGEAYVRRAVPLAMALVCASNPAMGVLDTLNKYSHDNDKAVASSAIFAMGIVGAGTNNARLAQQLRQLATYYHKDADLLFIVRIAQGLLHMGKGTLTVNPYHHDRSLLSHAALAGLLVPIVAMVNAEKLIMTDSHFMLYYLVRAMYPRFLITLNEDLESISASARVGQAVDAVGQVGRPKTVTGSQTHDTPVLLAHSERAELATEKYIPLTSVLEGFVILRKNPDYEDDGADAAA</sequence>
<dbReference type="GO" id="GO:0005634">
    <property type="term" value="C:nucleus"/>
    <property type="evidence" value="ECO:0007669"/>
    <property type="project" value="TreeGrafter"/>
</dbReference>
<evidence type="ECO:0000256" key="2">
    <source>
        <dbReference type="ARBA" id="ARBA00022737"/>
    </source>
</evidence>
<evidence type="ECO:0000256" key="4">
    <source>
        <dbReference type="ARBA" id="ARBA00057191"/>
    </source>
</evidence>
<dbReference type="EMBL" id="JANBUL010000032">
    <property type="protein sequence ID" value="KAJ2784157.1"/>
    <property type="molecule type" value="Genomic_DNA"/>
</dbReference>
<comment type="similarity">
    <text evidence="1 5">Belongs to the proteasome subunit S2 family.</text>
</comment>
<dbReference type="Proteomes" id="UP001140217">
    <property type="component" value="Unassembled WGS sequence"/>
</dbReference>
<keyword evidence="3 5" id="KW-0647">Proteasome</keyword>
<dbReference type="InterPro" id="IPR011989">
    <property type="entry name" value="ARM-like"/>
</dbReference>
<gene>
    <name evidence="9" type="primary">RPN1</name>
    <name evidence="9" type="ORF">H4R18_001284</name>
</gene>
<dbReference type="Gene3D" id="1.25.10.10">
    <property type="entry name" value="Leucine-rich Repeat Variant"/>
    <property type="match status" value="1"/>
</dbReference>
<feature type="domain" description="RPN1 N-terminal" evidence="7">
    <location>
        <begin position="51"/>
        <end position="351"/>
    </location>
</feature>
<keyword evidence="2" id="KW-0677">Repeat</keyword>
<dbReference type="GO" id="GO:0030234">
    <property type="term" value="F:enzyme regulator activity"/>
    <property type="evidence" value="ECO:0007669"/>
    <property type="project" value="UniProtKB-UniRule"/>
</dbReference>
<dbReference type="PANTHER" id="PTHR10943">
    <property type="entry name" value="26S PROTEASOME NON-ATPASE REGULATORY SUBUNIT"/>
    <property type="match status" value="1"/>
</dbReference>
<dbReference type="GO" id="GO:0043161">
    <property type="term" value="P:proteasome-mediated ubiquitin-dependent protein catabolic process"/>
    <property type="evidence" value="ECO:0007669"/>
    <property type="project" value="TreeGrafter"/>
</dbReference>
<comment type="function">
    <text evidence="4 5">Acts as a regulatory subunit of the 26 proteasome which is involved in the ATP-dependent degradation of ubiquitinated proteins.</text>
</comment>
<evidence type="ECO:0000256" key="1">
    <source>
        <dbReference type="ARBA" id="ARBA00005460"/>
    </source>
</evidence>
<evidence type="ECO:0000256" key="6">
    <source>
        <dbReference type="SAM" id="MobiDB-lite"/>
    </source>
</evidence>
<dbReference type="GO" id="GO:0042176">
    <property type="term" value="P:regulation of protein catabolic process"/>
    <property type="evidence" value="ECO:0007669"/>
    <property type="project" value="InterPro"/>
</dbReference>
<dbReference type="SUPFAM" id="SSF48371">
    <property type="entry name" value="ARM repeat"/>
    <property type="match status" value="1"/>
</dbReference>
<comment type="caution">
    <text evidence="9">The sequence shown here is derived from an EMBL/GenBank/DDBJ whole genome shotgun (WGS) entry which is preliminary data.</text>
</comment>
<feature type="domain" description="26S proteasome non-ATPase regulatory subunit RPN1 C-terminal" evidence="8">
    <location>
        <begin position="830"/>
        <end position="883"/>
    </location>
</feature>
<reference evidence="9" key="1">
    <citation type="submission" date="2022-07" db="EMBL/GenBank/DDBJ databases">
        <title>Phylogenomic reconstructions and comparative analyses of Kickxellomycotina fungi.</title>
        <authorList>
            <person name="Reynolds N.K."/>
            <person name="Stajich J.E."/>
            <person name="Barry K."/>
            <person name="Grigoriev I.V."/>
            <person name="Crous P."/>
            <person name="Smith M.E."/>
        </authorList>
    </citation>
    <scope>NUCLEOTIDE SEQUENCE</scope>
    <source>
        <strain evidence="9">NBRC 105414</strain>
    </source>
</reference>
<dbReference type="Pfam" id="PF17781">
    <property type="entry name" value="RPN1_RPN2_N"/>
    <property type="match status" value="1"/>
</dbReference>
<dbReference type="PANTHER" id="PTHR10943:SF1">
    <property type="entry name" value="26S PROTEASOME NON-ATPASE REGULATORY SUBUNIT 2"/>
    <property type="match status" value="1"/>
</dbReference>
<dbReference type="AlphaFoldDB" id="A0A9W8HL39"/>
<feature type="compositionally biased region" description="Low complexity" evidence="6">
    <location>
        <begin position="1"/>
        <end position="11"/>
    </location>
</feature>